<organism evidence="2 3">
    <name type="scientific">Linnemannia schmuckeri</name>
    <dbReference type="NCBI Taxonomy" id="64567"/>
    <lineage>
        <taxon>Eukaryota</taxon>
        <taxon>Fungi</taxon>
        <taxon>Fungi incertae sedis</taxon>
        <taxon>Mucoromycota</taxon>
        <taxon>Mortierellomycotina</taxon>
        <taxon>Mortierellomycetes</taxon>
        <taxon>Mortierellales</taxon>
        <taxon>Mortierellaceae</taxon>
        <taxon>Linnemannia</taxon>
    </lineage>
</organism>
<feature type="region of interest" description="Disordered" evidence="1">
    <location>
        <begin position="122"/>
        <end position="148"/>
    </location>
</feature>
<keyword evidence="3" id="KW-1185">Reference proteome</keyword>
<evidence type="ECO:0000313" key="3">
    <source>
        <dbReference type="Proteomes" id="UP000748756"/>
    </source>
</evidence>
<evidence type="ECO:0000256" key="1">
    <source>
        <dbReference type="SAM" id="MobiDB-lite"/>
    </source>
</evidence>
<sequence length="148" mass="16381">MSLLASIPALRQEKALAKLTSKARFNYQPLPGREKGDVVTVDQPENHISTIDLVSTPFDATFQQQQKTSTLFVDSNGDFRARKGSGLHLRSLKLLKQTMVIWIKGSSSVPTAVNNGTTIKRRTQRHIQHRTSNVAVDENPPLAVHPVS</sequence>
<protein>
    <submittedName>
        <fullName evidence="2">Uncharacterized protein</fullName>
    </submittedName>
</protein>
<dbReference type="EMBL" id="JAAAUQ010000130">
    <property type="protein sequence ID" value="KAF9154185.1"/>
    <property type="molecule type" value="Genomic_DNA"/>
</dbReference>
<evidence type="ECO:0000313" key="2">
    <source>
        <dbReference type="EMBL" id="KAF9154185.1"/>
    </source>
</evidence>
<dbReference type="AlphaFoldDB" id="A0A9P5S710"/>
<comment type="caution">
    <text evidence="2">The sequence shown here is derived from an EMBL/GenBank/DDBJ whole genome shotgun (WGS) entry which is preliminary data.</text>
</comment>
<reference evidence="2" key="1">
    <citation type="journal article" date="2020" name="Fungal Divers.">
        <title>Resolving the Mortierellaceae phylogeny through synthesis of multi-gene phylogenetics and phylogenomics.</title>
        <authorList>
            <person name="Vandepol N."/>
            <person name="Liber J."/>
            <person name="Desiro A."/>
            <person name="Na H."/>
            <person name="Kennedy M."/>
            <person name="Barry K."/>
            <person name="Grigoriev I.V."/>
            <person name="Miller A.N."/>
            <person name="O'Donnell K."/>
            <person name="Stajich J.E."/>
            <person name="Bonito G."/>
        </authorList>
    </citation>
    <scope>NUCLEOTIDE SEQUENCE</scope>
    <source>
        <strain evidence="2">NRRL 6426</strain>
    </source>
</reference>
<name>A0A9P5S710_9FUNG</name>
<gene>
    <name evidence="2" type="ORF">BG015_001642</name>
</gene>
<dbReference type="Proteomes" id="UP000748756">
    <property type="component" value="Unassembled WGS sequence"/>
</dbReference>
<proteinExistence type="predicted"/>
<accession>A0A9P5S710</accession>